<reference evidence="2 3" key="1">
    <citation type="journal article" date="2019" name="Genome Biol. Evol.">
        <title>Nanopore Sequencing Significantly Improves Genome Assembly of the Protozoan Parasite Trypanosoma cruzi.</title>
        <authorList>
            <person name="Diaz-Viraque F."/>
            <person name="Pita S."/>
            <person name="Greif G."/>
            <person name="de Souza R.C.M."/>
            <person name="Iraola G."/>
            <person name="Robello C."/>
        </authorList>
    </citation>
    <scope>NUCLEOTIDE SEQUENCE [LARGE SCALE GENOMIC DNA]</scope>
    <source>
        <strain evidence="2 3">Berenice</strain>
    </source>
</reference>
<dbReference type="VEuPathDB" id="TriTrypDB:BCY84_18970"/>
<sequence length="569" mass="63677">MDEVLDEEVGVPYLTPGQVPLQAAAVLPFLTPPAGAPTFPRLYAASMGEEYIDAAECVEYASSNDAGFMVKSCFVLVGYGGVLCGCLADSLEPNEPTAQRDFTELLEAKINETRNTDYSLDTITFIPFFPDDTLDPALGSLLGIFSVMEDPTWCLFVSHAKREENGSDCILHVKILRIPIVAEADRLHKALNSLVLHHCGGPSENSICRSLMSVEELFATARKYSDSVVGGPAWDRLFSLRLTNEEILCIAKKMILSQPTFLMEVNGTKLEEIPPLAVAVRIEAFTNVPKSEGESGGVEKAVALEEKGTATQQREVLRELASVRAQYRAVLREGNDLMACIDEEERRWNKIEMHREEEQRKRKEHPPAPPSEHDEHIRKNVCALETLQQKREKEEGEEESAQATARTVMAEKKRKKTGKGSRGGGGSEKKFASTSNVTSKEAEIRNVRAHNTALRRLLEKLANELKEEEQTMENLSIDLRGFMSDINKLEKAKLLLTVEHGMLMNTTARLQQSLRDQKEKLRQEQEAAAAEQREISRRLLVQQERTKKSLHEKNGTTELLHRLKTNLSK</sequence>
<name>A0A7J6Y3L6_TRYCR</name>
<feature type="compositionally biased region" description="Basic and acidic residues" evidence="1">
    <location>
        <begin position="515"/>
        <end position="533"/>
    </location>
</feature>
<proteinExistence type="predicted"/>
<dbReference type="AlphaFoldDB" id="A0A7J6Y3L6"/>
<organism evidence="2 3">
    <name type="scientific">Trypanosoma cruzi</name>
    <dbReference type="NCBI Taxonomy" id="5693"/>
    <lineage>
        <taxon>Eukaryota</taxon>
        <taxon>Discoba</taxon>
        <taxon>Euglenozoa</taxon>
        <taxon>Kinetoplastea</taxon>
        <taxon>Metakinetoplastina</taxon>
        <taxon>Trypanosomatida</taxon>
        <taxon>Trypanosomatidae</taxon>
        <taxon>Trypanosoma</taxon>
        <taxon>Schizotrypanum</taxon>
    </lineage>
</organism>
<protein>
    <submittedName>
        <fullName evidence="2">Uncharacterized protein</fullName>
    </submittedName>
</protein>
<dbReference type="EMBL" id="JABDHM010000039">
    <property type="protein sequence ID" value="KAF5221277.1"/>
    <property type="molecule type" value="Genomic_DNA"/>
</dbReference>
<evidence type="ECO:0000313" key="3">
    <source>
        <dbReference type="Proteomes" id="UP000583944"/>
    </source>
</evidence>
<comment type="caution">
    <text evidence="2">The sequence shown here is derived from an EMBL/GenBank/DDBJ whole genome shotgun (WGS) entry which is preliminary data.</text>
</comment>
<evidence type="ECO:0000256" key="1">
    <source>
        <dbReference type="SAM" id="MobiDB-lite"/>
    </source>
</evidence>
<gene>
    <name evidence="2" type="ORF">ECC02_005691</name>
</gene>
<feature type="region of interest" description="Disordered" evidence="1">
    <location>
        <begin position="514"/>
        <end position="533"/>
    </location>
</feature>
<feature type="region of interest" description="Disordered" evidence="1">
    <location>
        <begin position="355"/>
        <end position="444"/>
    </location>
</feature>
<evidence type="ECO:0000313" key="2">
    <source>
        <dbReference type="EMBL" id="KAF5221277.1"/>
    </source>
</evidence>
<accession>A0A7J6Y3L6</accession>
<dbReference type="Proteomes" id="UP000583944">
    <property type="component" value="Unassembled WGS sequence"/>
</dbReference>
<dbReference type="VEuPathDB" id="TriTrypDB:ECC02_005691"/>